<name>A0AAV4XVL6_CAEEX</name>
<reference evidence="1 2" key="1">
    <citation type="submission" date="2021-06" db="EMBL/GenBank/DDBJ databases">
        <title>Caerostris extrusa draft genome.</title>
        <authorList>
            <person name="Kono N."/>
            <person name="Arakawa K."/>
        </authorList>
    </citation>
    <scope>NUCLEOTIDE SEQUENCE [LARGE SCALE GENOMIC DNA]</scope>
</reference>
<dbReference type="AlphaFoldDB" id="A0AAV4XVL6"/>
<keyword evidence="2" id="KW-1185">Reference proteome</keyword>
<evidence type="ECO:0000313" key="2">
    <source>
        <dbReference type="Proteomes" id="UP001054945"/>
    </source>
</evidence>
<gene>
    <name evidence="1" type="ORF">CEXT_458811</name>
</gene>
<organism evidence="1 2">
    <name type="scientific">Caerostris extrusa</name>
    <name type="common">Bark spider</name>
    <name type="synonym">Caerostris bankana</name>
    <dbReference type="NCBI Taxonomy" id="172846"/>
    <lineage>
        <taxon>Eukaryota</taxon>
        <taxon>Metazoa</taxon>
        <taxon>Ecdysozoa</taxon>
        <taxon>Arthropoda</taxon>
        <taxon>Chelicerata</taxon>
        <taxon>Arachnida</taxon>
        <taxon>Araneae</taxon>
        <taxon>Araneomorphae</taxon>
        <taxon>Entelegynae</taxon>
        <taxon>Araneoidea</taxon>
        <taxon>Araneidae</taxon>
        <taxon>Caerostris</taxon>
    </lineage>
</organism>
<sequence length="67" mass="8018">EFSRFSFKTRVNMELEEKIESPSQKAIVLWPIAPYIDEYVAHRLRNIHHIAEIYQKLTEISKTNGWD</sequence>
<dbReference type="Proteomes" id="UP001054945">
    <property type="component" value="Unassembled WGS sequence"/>
</dbReference>
<protein>
    <submittedName>
        <fullName evidence="1">Uncharacterized protein</fullName>
    </submittedName>
</protein>
<proteinExistence type="predicted"/>
<dbReference type="EMBL" id="BPLR01001023">
    <property type="protein sequence ID" value="GIY99220.1"/>
    <property type="molecule type" value="Genomic_DNA"/>
</dbReference>
<accession>A0AAV4XVL6</accession>
<evidence type="ECO:0000313" key="1">
    <source>
        <dbReference type="EMBL" id="GIY99220.1"/>
    </source>
</evidence>
<comment type="caution">
    <text evidence="1">The sequence shown here is derived from an EMBL/GenBank/DDBJ whole genome shotgun (WGS) entry which is preliminary data.</text>
</comment>
<feature type="non-terminal residue" evidence="1">
    <location>
        <position position="1"/>
    </location>
</feature>